<keyword evidence="6" id="KW-0408">Iron</keyword>
<evidence type="ECO:0000256" key="4">
    <source>
        <dbReference type="ARBA" id="ARBA00022737"/>
    </source>
</evidence>
<evidence type="ECO:0000313" key="10">
    <source>
        <dbReference type="Proteomes" id="UP000533637"/>
    </source>
</evidence>
<dbReference type="RefSeq" id="WP_122373079.1">
    <property type="nucleotide sequence ID" value="NZ_BMPB01000002.1"/>
</dbReference>
<keyword evidence="7" id="KW-0411">Iron-sulfur</keyword>
<dbReference type="PANTHER" id="PTHR43687">
    <property type="entry name" value="ADENYLYLSULFATE REDUCTASE, BETA SUBUNIT"/>
    <property type="match status" value="1"/>
</dbReference>
<name>A0ABR6KLC7_9BACT</name>
<dbReference type="EMBL" id="JACHOC010000002">
    <property type="protein sequence ID" value="MBB4621687.1"/>
    <property type="molecule type" value="Genomic_DNA"/>
</dbReference>
<keyword evidence="3" id="KW-0479">Metal-binding</keyword>
<evidence type="ECO:0000256" key="7">
    <source>
        <dbReference type="ARBA" id="ARBA00023014"/>
    </source>
</evidence>
<dbReference type="InterPro" id="IPR017900">
    <property type="entry name" value="4Fe4S_Fe_S_CS"/>
</dbReference>
<feature type="domain" description="4Fe-4S ferredoxin-type" evidence="8">
    <location>
        <begin position="212"/>
        <end position="243"/>
    </location>
</feature>
<dbReference type="Proteomes" id="UP000533637">
    <property type="component" value="Unassembled WGS sequence"/>
</dbReference>
<dbReference type="PROSITE" id="PS00198">
    <property type="entry name" value="4FE4S_FER_1"/>
    <property type="match status" value="1"/>
</dbReference>
<evidence type="ECO:0000256" key="3">
    <source>
        <dbReference type="ARBA" id="ARBA00022723"/>
    </source>
</evidence>
<comment type="caution">
    <text evidence="9">The sequence shown here is derived from an EMBL/GenBank/DDBJ whole genome shotgun (WGS) entry which is preliminary data.</text>
</comment>
<dbReference type="SUPFAM" id="SSF52218">
    <property type="entry name" value="Flavoproteins"/>
    <property type="match status" value="1"/>
</dbReference>
<dbReference type="InterPro" id="IPR029039">
    <property type="entry name" value="Flavoprotein-like_sf"/>
</dbReference>
<evidence type="ECO:0000256" key="2">
    <source>
        <dbReference type="ARBA" id="ARBA00022485"/>
    </source>
</evidence>
<dbReference type="PROSITE" id="PS51379">
    <property type="entry name" value="4FE4S_FER_2"/>
    <property type="match status" value="2"/>
</dbReference>
<dbReference type="InterPro" id="IPR050572">
    <property type="entry name" value="Fe-S_Ferredoxin"/>
</dbReference>
<feature type="domain" description="4Fe-4S ferredoxin-type" evidence="8">
    <location>
        <begin position="182"/>
        <end position="211"/>
    </location>
</feature>
<reference evidence="9 10" key="1">
    <citation type="submission" date="2020-08" db="EMBL/GenBank/DDBJ databases">
        <title>Genomic Encyclopedia of Type Strains, Phase IV (KMG-IV): sequencing the most valuable type-strain genomes for metagenomic binning, comparative biology and taxonomic classification.</title>
        <authorList>
            <person name="Goeker M."/>
        </authorList>
    </citation>
    <scope>NUCLEOTIDE SEQUENCE [LARGE SCALE GENOMIC DNA]</scope>
    <source>
        <strain evidence="9 10">DSM 102983</strain>
    </source>
</reference>
<evidence type="ECO:0000313" key="9">
    <source>
        <dbReference type="EMBL" id="MBB4621687.1"/>
    </source>
</evidence>
<evidence type="ECO:0000256" key="5">
    <source>
        <dbReference type="ARBA" id="ARBA00022982"/>
    </source>
</evidence>
<gene>
    <name evidence="9" type="ORF">GGQ57_001581</name>
</gene>
<evidence type="ECO:0000259" key="8">
    <source>
        <dbReference type="PROSITE" id="PS51379"/>
    </source>
</evidence>
<sequence>MKTLIIVSSTYLGNTMKVAKAMAEELKATVLTPIEVAQFDISAFDLIGFGSGINFASHNKEIISLMKNISIKGQKVFIFSTRCRPILGGYHKKLKTLIEEKEGVLLGEFSCVGFDRTGPWVGMDGYNKNRPDDKDLFKAKLFAARIRKKAHPLTNFRKKYAVSSDFEGLNLRTDGLNKVIGNIVLLNITSCISCGKCVKNCPLNVFSTDENKKVILPTGEMDCIMCGKCEKDCPSDAIFINESFRNGLRILFREVSCDKLQTAYWSK</sequence>
<dbReference type="PANTHER" id="PTHR43687:SF6">
    <property type="entry name" value="L-ASPARTATE SEMIALDEHYDE SULFURTRANSFERASE IRON-SULFUR SUBUNIT"/>
    <property type="match status" value="1"/>
</dbReference>
<proteinExistence type="predicted"/>
<evidence type="ECO:0000256" key="6">
    <source>
        <dbReference type="ARBA" id="ARBA00023004"/>
    </source>
</evidence>
<evidence type="ECO:0000256" key="1">
    <source>
        <dbReference type="ARBA" id="ARBA00022448"/>
    </source>
</evidence>
<dbReference type="Pfam" id="PF12838">
    <property type="entry name" value="Fer4_7"/>
    <property type="match status" value="1"/>
</dbReference>
<protein>
    <submittedName>
        <fullName evidence="9">Ferredoxin</fullName>
    </submittedName>
</protein>
<dbReference type="Gene3D" id="3.40.50.360">
    <property type="match status" value="1"/>
</dbReference>
<dbReference type="Gene3D" id="3.30.70.20">
    <property type="match status" value="1"/>
</dbReference>
<dbReference type="InterPro" id="IPR008254">
    <property type="entry name" value="Flavodoxin/NO_synth"/>
</dbReference>
<dbReference type="SUPFAM" id="SSF54862">
    <property type="entry name" value="4Fe-4S ferredoxins"/>
    <property type="match status" value="1"/>
</dbReference>
<accession>A0ABR6KLC7</accession>
<keyword evidence="10" id="KW-1185">Reference proteome</keyword>
<dbReference type="InterPro" id="IPR017896">
    <property type="entry name" value="4Fe4S_Fe-S-bd"/>
</dbReference>
<keyword evidence="4" id="KW-0677">Repeat</keyword>
<keyword evidence="2" id="KW-0004">4Fe-4S</keyword>
<dbReference type="Pfam" id="PF12641">
    <property type="entry name" value="Flavodoxin_3"/>
    <property type="match status" value="1"/>
</dbReference>
<organism evidence="9 10">
    <name type="scientific">Parabacteroides faecis</name>
    <dbReference type="NCBI Taxonomy" id="1217282"/>
    <lineage>
        <taxon>Bacteria</taxon>
        <taxon>Pseudomonadati</taxon>
        <taxon>Bacteroidota</taxon>
        <taxon>Bacteroidia</taxon>
        <taxon>Bacteroidales</taxon>
        <taxon>Tannerellaceae</taxon>
        <taxon>Parabacteroides</taxon>
    </lineage>
</organism>
<keyword evidence="5" id="KW-0249">Electron transport</keyword>
<keyword evidence="1" id="KW-0813">Transport</keyword>